<gene>
    <name evidence="2" type="ORF">F6X54_10100</name>
</gene>
<evidence type="ECO:0000256" key="1">
    <source>
        <dbReference type="SAM" id="Phobius"/>
    </source>
</evidence>
<organism evidence="2 3">
    <name type="scientific">Micromonospora aurantiaca</name>
    <name type="common">nom. illeg.</name>
    <dbReference type="NCBI Taxonomy" id="47850"/>
    <lineage>
        <taxon>Bacteria</taxon>
        <taxon>Bacillati</taxon>
        <taxon>Actinomycetota</taxon>
        <taxon>Actinomycetes</taxon>
        <taxon>Micromonosporales</taxon>
        <taxon>Micromonosporaceae</taxon>
        <taxon>Micromonospora</taxon>
    </lineage>
</organism>
<dbReference type="EMBL" id="WAAR01000034">
    <property type="protein sequence ID" value="KAB1116827.1"/>
    <property type="molecule type" value="Genomic_DNA"/>
</dbReference>
<feature type="transmembrane region" description="Helical" evidence="1">
    <location>
        <begin position="98"/>
        <end position="117"/>
    </location>
</feature>
<keyword evidence="3" id="KW-1185">Reference proteome</keyword>
<reference evidence="2 3" key="1">
    <citation type="submission" date="2019-09" db="EMBL/GenBank/DDBJ databases">
        <title>High taxonomic diversity of Micromonospora strains isolated from Medicago sativa nodules in different geographical locations.</title>
        <authorList>
            <person name="Martinez-Hidalgo P."/>
            <person name="Flores-Felix J.D."/>
            <person name="Velazquez E."/>
            <person name="Brau L."/>
            <person name="Trujillo M.E."/>
            <person name="Martinez-Molina E."/>
        </authorList>
    </citation>
    <scope>NUCLEOTIDE SEQUENCE [LARGE SCALE GENOMIC DNA]</scope>
    <source>
        <strain evidence="2 3">ALFB5</strain>
    </source>
</reference>
<proteinExistence type="predicted"/>
<keyword evidence="1" id="KW-0812">Transmembrane</keyword>
<name>A0ABQ6UIW3_9ACTN</name>
<keyword evidence="1" id="KW-1133">Transmembrane helix</keyword>
<sequence>MTTPRIARWLEHIAAKLRTTEDDDSLPLLLLVPGVIIGVPMLFYAGFVISKHAEAYMQAGVPHDEAYAGAVTSQVLAVLALTATVAVAHRGLHRPLRVVASIAAGFAAVFAVLPYAVAGQSPLTILLSLLTALLFNLVFAAMLGLVVLRFDPPYREQPNTPTDASVTDLSSAR</sequence>
<feature type="transmembrane region" description="Helical" evidence="1">
    <location>
        <begin position="67"/>
        <end position="86"/>
    </location>
</feature>
<accession>A0ABQ6UIW3</accession>
<keyword evidence="1" id="KW-0472">Membrane</keyword>
<feature type="transmembrane region" description="Helical" evidence="1">
    <location>
        <begin position="123"/>
        <end position="148"/>
    </location>
</feature>
<dbReference type="Proteomes" id="UP000471364">
    <property type="component" value="Unassembled WGS sequence"/>
</dbReference>
<evidence type="ECO:0000313" key="2">
    <source>
        <dbReference type="EMBL" id="KAB1116827.1"/>
    </source>
</evidence>
<comment type="caution">
    <text evidence="2">The sequence shown here is derived from an EMBL/GenBank/DDBJ whole genome shotgun (WGS) entry which is preliminary data.</text>
</comment>
<evidence type="ECO:0000313" key="3">
    <source>
        <dbReference type="Proteomes" id="UP000471364"/>
    </source>
</evidence>
<feature type="transmembrane region" description="Helical" evidence="1">
    <location>
        <begin position="26"/>
        <end position="47"/>
    </location>
</feature>
<dbReference type="RefSeq" id="WP_151012353.1">
    <property type="nucleotide sequence ID" value="NZ_JBNJLV010000001.1"/>
</dbReference>
<protein>
    <submittedName>
        <fullName evidence="2">Uncharacterized protein</fullName>
    </submittedName>
</protein>